<evidence type="ECO:0000313" key="3">
    <source>
        <dbReference type="Proteomes" id="UP000264605"/>
    </source>
</evidence>
<dbReference type="Pfam" id="PF00857">
    <property type="entry name" value="Isochorismatase"/>
    <property type="match status" value="1"/>
</dbReference>
<dbReference type="RefSeq" id="WP_036972211.1">
    <property type="nucleotide sequence ID" value="NZ_CP032091.1"/>
</dbReference>
<sequence length="184" mass="20438">MRHSFICQKKQAILLVIDEQAGLAPVITDFAVVVENTSKLLKTASLLDIPFIFTEQNPSKLGRTSPELKSFIRSTNMYEKMHFSACVEPGFIHMLAEYQRPQIVVTGTESHVCVLQTSLDLIAAGYQVFVVEDAIASRNKQHKALAIKQLSAVGAIVTCAESVLFQWLEKAGTTQFRTVLQLIK</sequence>
<dbReference type="PANTHER" id="PTHR14119:SF3">
    <property type="entry name" value="ISOCHORISMATASE DOMAIN-CONTAINING PROTEIN 2"/>
    <property type="match status" value="1"/>
</dbReference>
<dbReference type="PANTHER" id="PTHR14119">
    <property type="entry name" value="HYDROLASE"/>
    <property type="match status" value="1"/>
</dbReference>
<gene>
    <name evidence="2" type="ORF">D0907_16355</name>
</gene>
<dbReference type="GeneID" id="99507055"/>
<feature type="domain" description="Isochorismatase-like" evidence="1">
    <location>
        <begin position="13"/>
        <end position="161"/>
    </location>
</feature>
<geneLocation type="plasmid" evidence="2 3">
    <name>unnamed1</name>
</geneLocation>
<name>A0AAD0S2M5_9GAMM</name>
<proteinExistence type="predicted"/>
<dbReference type="InterPro" id="IPR036380">
    <property type="entry name" value="Isochorismatase-like_sf"/>
</dbReference>
<evidence type="ECO:0000313" key="2">
    <source>
        <dbReference type="EMBL" id="AXV66902.1"/>
    </source>
</evidence>
<evidence type="ECO:0000259" key="1">
    <source>
        <dbReference type="Pfam" id="PF00857"/>
    </source>
</evidence>
<dbReference type="Proteomes" id="UP000264605">
    <property type="component" value="Plasmid unnamed1"/>
</dbReference>
<dbReference type="InterPro" id="IPR050993">
    <property type="entry name" value="Isochorismatase_domain"/>
</dbReference>
<dbReference type="AlphaFoldDB" id="A0AAD0S2M5"/>
<protein>
    <submittedName>
        <fullName evidence="2">Isochorismatase family protein</fullName>
    </submittedName>
</protein>
<dbReference type="KEGG" id="pdj:D0907_16355"/>
<dbReference type="SUPFAM" id="SSF52499">
    <property type="entry name" value="Isochorismatase-like hydrolases"/>
    <property type="match status" value="1"/>
</dbReference>
<dbReference type="EMBL" id="CP032091">
    <property type="protein sequence ID" value="AXV66902.1"/>
    <property type="molecule type" value="Genomic_DNA"/>
</dbReference>
<organism evidence="2 3">
    <name type="scientific">Pseudoalteromonas lipolytica</name>
    <dbReference type="NCBI Taxonomy" id="570156"/>
    <lineage>
        <taxon>Bacteria</taxon>
        <taxon>Pseudomonadati</taxon>
        <taxon>Pseudomonadota</taxon>
        <taxon>Gammaproteobacteria</taxon>
        <taxon>Alteromonadales</taxon>
        <taxon>Pseudoalteromonadaceae</taxon>
        <taxon>Pseudoalteromonas</taxon>
    </lineage>
</organism>
<accession>A0AAD0S2M5</accession>
<dbReference type="InterPro" id="IPR000868">
    <property type="entry name" value="Isochorismatase-like_dom"/>
</dbReference>
<reference evidence="2 3" key="1">
    <citation type="submission" date="2018-08" db="EMBL/GenBank/DDBJ databases">
        <title>Draft genome sequence of Pseudoalteromonas donghaensis HJ51.</title>
        <authorList>
            <person name="Oh J."/>
            <person name="Roh D."/>
        </authorList>
    </citation>
    <scope>NUCLEOTIDE SEQUENCE [LARGE SCALE GENOMIC DNA]</scope>
    <source>
        <strain evidence="2 3">HJ51</strain>
        <plasmid evidence="2 3">unnamed1</plasmid>
    </source>
</reference>
<dbReference type="Gene3D" id="3.40.50.850">
    <property type="entry name" value="Isochorismatase-like"/>
    <property type="match status" value="1"/>
</dbReference>
<keyword evidence="2" id="KW-0614">Plasmid</keyword>